<protein>
    <recommendedName>
        <fullName evidence="4">Lipoprotein</fullName>
    </recommendedName>
</protein>
<dbReference type="AlphaFoldDB" id="A0A840SD25"/>
<feature type="region of interest" description="Disordered" evidence="1">
    <location>
        <begin position="40"/>
        <end position="65"/>
    </location>
</feature>
<comment type="caution">
    <text evidence="2">The sequence shown here is derived from an EMBL/GenBank/DDBJ whole genome shotgun (WGS) entry which is preliminary data.</text>
</comment>
<evidence type="ECO:0000313" key="3">
    <source>
        <dbReference type="Proteomes" id="UP000578697"/>
    </source>
</evidence>
<dbReference type="EMBL" id="JACHFR010000002">
    <property type="protein sequence ID" value="MBB5218754.1"/>
    <property type="molecule type" value="Genomic_DNA"/>
</dbReference>
<gene>
    <name evidence="2" type="ORF">HNP77_001123</name>
</gene>
<organism evidence="2 3">
    <name type="scientific">Treponema rectale</name>
    <dbReference type="NCBI Taxonomy" id="744512"/>
    <lineage>
        <taxon>Bacteria</taxon>
        <taxon>Pseudomonadati</taxon>
        <taxon>Spirochaetota</taxon>
        <taxon>Spirochaetia</taxon>
        <taxon>Spirochaetales</taxon>
        <taxon>Treponemataceae</taxon>
        <taxon>Treponema</taxon>
    </lineage>
</organism>
<sequence length="65" mass="6562">MKKLLLTGSILLIFAGCCSSKKDAGLPADQSPAEALQIQDSTARPGEGGGSGAVDGMTDVLVEQN</sequence>
<dbReference type="PROSITE" id="PS51257">
    <property type="entry name" value="PROKAR_LIPOPROTEIN"/>
    <property type="match status" value="1"/>
</dbReference>
<reference evidence="2 3" key="1">
    <citation type="submission" date="2020-08" db="EMBL/GenBank/DDBJ databases">
        <title>Genomic Encyclopedia of Type Strains, Phase IV (KMG-IV): sequencing the most valuable type-strain genomes for metagenomic binning, comparative biology and taxonomic classification.</title>
        <authorList>
            <person name="Goeker M."/>
        </authorList>
    </citation>
    <scope>NUCLEOTIDE SEQUENCE [LARGE SCALE GENOMIC DNA]</scope>
    <source>
        <strain evidence="2 3">DSM 103679</strain>
    </source>
</reference>
<evidence type="ECO:0000256" key="1">
    <source>
        <dbReference type="SAM" id="MobiDB-lite"/>
    </source>
</evidence>
<evidence type="ECO:0008006" key="4">
    <source>
        <dbReference type="Google" id="ProtNLM"/>
    </source>
</evidence>
<keyword evidence="3" id="KW-1185">Reference proteome</keyword>
<accession>A0A840SD25</accession>
<dbReference type="RefSeq" id="WP_184652197.1">
    <property type="nucleotide sequence ID" value="NZ_JACHFR010000002.1"/>
</dbReference>
<evidence type="ECO:0000313" key="2">
    <source>
        <dbReference type="EMBL" id="MBB5218754.1"/>
    </source>
</evidence>
<proteinExistence type="predicted"/>
<dbReference type="Proteomes" id="UP000578697">
    <property type="component" value="Unassembled WGS sequence"/>
</dbReference>
<name>A0A840SD25_9SPIR</name>